<evidence type="ECO:0000313" key="1">
    <source>
        <dbReference type="EMBL" id="PSL12255.1"/>
    </source>
</evidence>
<dbReference type="CDD" id="cd05325">
    <property type="entry name" value="carb_red_sniffer_like_SDR_c"/>
    <property type="match status" value="1"/>
</dbReference>
<sequence length="253" mass="27355">MSLLNAFESPVTAVLVGASGGIGRALLEQLLADERIGRLYAFSRSTPADAAQLAATYPDRLSFHRIDLSDETSIAAAADLLHGQSPQLVLVTTGLLHTDTAMPEKSWRALDGEYFQQQMQINALAPALLAKHLIPLLPKDKRAVFAALSARVGSISDNRLGGWYSYRASKAALNMLLRCTAIEAKRRWPQLVVAGLHPGTVDTPLSQPFQARVAEDKLFTPEFSARSLLQVLDGLTPQQSGQVFAWDGQAIPA</sequence>
<evidence type="ECO:0000313" key="2">
    <source>
        <dbReference type="Proteomes" id="UP000242133"/>
    </source>
</evidence>
<dbReference type="Pfam" id="PF00106">
    <property type="entry name" value="adh_short"/>
    <property type="match status" value="1"/>
</dbReference>
<dbReference type="InterPro" id="IPR036291">
    <property type="entry name" value="NAD(P)-bd_dom_sf"/>
</dbReference>
<comment type="caution">
    <text evidence="1">The sequence shown here is derived from an EMBL/GenBank/DDBJ whole genome shotgun (WGS) entry which is preliminary data.</text>
</comment>
<dbReference type="InterPro" id="IPR051468">
    <property type="entry name" value="Fungal_SecMetab_SDRs"/>
</dbReference>
<proteinExistence type="predicted"/>
<dbReference type="PRINTS" id="PR00081">
    <property type="entry name" value="GDHRDH"/>
</dbReference>
<dbReference type="GO" id="GO:0016491">
    <property type="term" value="F:oxidoreductase activity"/>
    <property type="evidence" value="ECO:0007669"/>
    <property type="project" value="TreeGrafter"/>
</dbReference>
<dbReference type="InterPro" id="IPR002347">
    <property type="entry name" value="SDR_fam"/>
</dbReference>
<gene>
    <name evidence="1" type="ORF">CLV44_11990</name>
</gene>
<dbReference type="Gene3D" id="3.40.50.720">
    <property type="entry name" value="NAD(P)-binding Rossmann-like Domain"/>
    <property type="match status" value="1"/>
</dbReference>
<dbReference type="RefSeq" id="WP_106592648.1">
    <property type="nucleotide sequence ID" value="NZ_PYGI01000019.1"/>
</dbReference>
<dbReference type="AlphaFoldDB" id="A0A2P8ES45"/>
<dbReference type="OrthoDB" id="9785826at2"/>
<accession>A0A2P8ES45</accession>
<name>A0A2P8ES45_9GAMM</name>
<keyword evidence="2" id="KW-1185">Reference proteome</keyword>
<organism evidence="1 2">
    <name type="scientific">Marinobacterium halophilum</name>
    <dbReference type="NCBI Taxonomy" id="267374"/>
    <lineage>
        <taxon>Bacteria</taxon>
        <taxon>Pseudomonadati</taxon>
        <taxon>Pseudomonadota</taxon>
        <taxon>Gammaproteobacteria</taxon>
        <taxon>Oceanospirillales</taxon>
        <taxon>Oceanospirillaceae</taxon>
        <taxon>Marinobacterium</taxon>
    </lineage>
</organism>
<dbReference type="Proteomes" id="UP000242133">
    <property type="component" value="Unassembled WGS sequence"/>
</dbReference>
<reference evidence="1 2" key="1">
    <citation type="submission" date="2018-03" db="EMBL/GenBank/DDBJ databases">
        <title>Genomic Encyclopedia of Archaeal and Bacterial Type Strains, Phase II (KMG-II): from individual species to whole genera.</title>
        <authorList>
            <person name="Goeker M."/>
        </authorList>
    </citation>
    <scope>NUCLEOTIDE SEQUENCE [LARGE SCALE GENOMIC DNA]</scope>
    <source>
        <strain evidence="1 2">DSM 17586</strain>
    </source>
</reference>
<dbReference type="EMBL" id="PYGI01000019">
    <property type="protein sequence ID" value="PSL12255.1"/>
    <property type="molecule type" value="Genomic_DNA"/>
</dbReference>
<dbReference type="PANTHER" id="PTHR43544:SF12">
    <property type="entry name" value="NAD(P)-BINDING ROSSMANN-FOLD SUPERFAMILY PROTEIN"/>
    <property type="match status" value="1"/>
</dbReference>
<dbReference type="SUPFAM" id="SSF51735">
    <property type="entry name" value="NAD(P)-binding Rossmann-fold domains"/>
    <property type="match status" value="1"/>
</dbReference>
<dbReference type="PANTHER" id="PTHR43544">
    <property type="entry name" value="SHORT-CHAIN DEHYDROGENASE/REDUCTASE"/>
    <property type="match status" value="1"/>
</dbReference>
<dbReference type="GO" id="GO:0005737">
    <property type="term" value="C:cytoplasm"/>
    <property type="evidence" value="ECO:0007669"/>
    <property type="project" value="TreeGrafter"/>
</dbReference>
<protein>
    <submittedName>
        <fullName evidence="1">NAD(P)-dependent dehydrogenase (Short-subunit alcohol dehydrogenase family)</fullName>
    </submittedName>
</protein>